<feature type="binding site" evidence="15">
    <location>
        <position position="98"/>
    </location>
    <ligand>
        <name>Ca(2+)</name>
        <dbReference type="ChEBI" id="CHEBI:29108"/>
        <label>1</label>
    </ligand>
</feature>
<comment type="similarity">
    <text evidence="3">Belongs to the peroxidase family. Ascorbate peroxidase subfamily.</text>
</comment>
<comment type="subcellular location">
    <subcellularLocation>
        <location evidence="18">Secreted</location>
    </subcellularLocation>
</comment>
<feature type="site" description="Transition state stabilizer" evidence="16">
    <location>
        <position position="75"/>
    </location>
</feature>
<proteinExistence type="inferred from homology"/>
<dbReference type="InterPro" id="IPR010255">
    <property type="entry name" value="Haem_peroxidase_sf"/>
</dbReference>
<evidence type="ECO:0000256" key="7">
    <source>
        <dbReference type="ARBA" id="ARBA00022723"/>
    </source>
</evidence>
<feature type="signal peptide" evidence="18">
    <location>
        <begin position="1"/>
        <end position="23"/>
    </location>
</feature>
<feature type="binding site" description="axial binding residue" evidence="15">
    <location>
        <position position="202"/>
    </location>
    <ligand>
        <name>heme b</name>
        <dbReference type="ChEBI" id="CHEBI:60344"/>
    </ligand>
    <ligandPart>
        <name>Fe</name>
        <dbReference type="ChEBI" id="CHEBI:18248"/>
    </ligandPart>
</feature>
<comment type="catalytic activity">
    <reaction evidence="1 18">
        <text>2 a phenolic donor + H2O2 = 2 a phenolic radical donor + 2 H2O</text>
        <dbReference type="Rhea" id="RHEA:56136"/>
        <dbReference type="ChEBI" id="CHEBI:15377"/>
        <dbReference type="ChEBI" id="CHEBI:16240"/>
        <dbReference type="ChEBI" id="CHEBI:139520"/>
        <dbReference type="ChEBI" id="CHEBI:139521"/>
        <dbReference type="EC" id="1.11.1.7"/>
    </reaction>
</comment>
<dbReference type="InterPro" id="IPR002016">
    <property type="entry name" value="Haem_peroxidase"/>
</dbReference>
<dbReference type="GO" id="GO:0042744">
    <property type="term" value="P:hydrogen peroxide catabolic process"/>
    <property type="evidence" value="ECO:0007669"/>
    <property type="project" value="UniProtKB-KW"/>
</dbReference>
<feature type="disulfide bond" evidence="17">
    <location>
        <begin position="209"/>
        <end position="243"/>
    </location>
</feature>
<dbReference type="AlphaFoldDB" id="A0A6P5GRV2"/>
<dbReference type="FunFam" id="1.10.520.10:FF:000008">
    <property type="entry name" value="Peroxidase"/>
    <property type="match status" value="1"/>
</dbReference>
<feature type="binding site" evidence="15">
    <location>
        <position position="203"/>
    </location>
    <ligand>
        <name>Ca(2+)</name>
        <dbReference type="ChEBI" id="CHEBI:29108"/>
        <label>2</label>
    </ligand>
</feature>
<evidence type="ECO:0000256" key="8">
    <source>
        <dbReference type="ARBA" id="ARBA00022837"/>
    </source>
</evidence>
<evidence type="ECO:0000256" key="12">
    <source>
        <dbReference type="ARBA" id="ARBA00023283"/>
    </source>
</evidence>
<keyword evidence="18" id="KW-0732">Signal</keyword>
<dbReference type="OrthoDB" id="2113341at2759"/>
<keyword evidence="20" id="KW-1185">Reference proteome</keyword>
<feature type="binding site" evidence="15">
    <location>
        <position position="264"/>
    </location>
    <ligand>
        <name>Ca(2+)</name>
        <dbReference type="ChEBI" id="CHEBI:29108"/>
        <label>2</label>
    </ligand>
</feature>
<dbReference type="PROSITE" id="PS50873">
    <property type="entry name" value="PEROXIDASE_4"/>
    <property type="match status" value="1"/>
</dbReference>
<evidence type="ECO:0000256" key="13">
    <source>
        <dbReference type="ARBA" id="ARBA00023324"/>
    </source>
</evidence>
<comment type="cofactor">
    <cofactor evidence="15 18">
        <name>heme b</name>
        <dbReference type="ChEBI" id="CHEBI:60344"/>
    </cofactor>
    <text evidence="15 18">Binds 1 heme b (iron(II)-protoporphyrin IX) group per subunit.</text>
</comment>
<dbReference type="Gene3D" id="1.10.520.10">
    <property type="match status" value="1"/>
</dbReference>
<keyword evidence="18" id="KW-0964">Secreted</keyword>
<accession>A0A6P5GRV2</accession>
<dbReference type="Gene3D" id="1.10.420.10">
    <property type="entry name" value="Peroxidase, domain 2"/>
    <property type="match status" value="1"/>
</dbReference>
<feature type="domain" description="Plant heme peroxidase family profile" evidence="19">
    <location>
        <begin position="38"/>
        <end position="336"/>
    </location>
</feature>
<feature type="binding site" evidence="15">
    <location>
        <position position="80"/>
    </location>
    <ligand>
        <name>Ca(2+)</name>
        <dbReference type="ChEBI" id="CHEBI:29108"/>
        <label>1</label>
    </ligand>
</feature>
<feature type="chain" id="PRO_5028513379" description="Peroxidase" evidence="18">
    <location>
        <begin position="24"/>
        <end position="337"/>
    </location>
</feature>
<evidence type="ECO:0000256" key="14">
    <source>
        <dbReference type="PIRSR" id="PIRSR600823-1"/>
    </source>
</evidence>
<evidence type="ECO:0000256" key="1">
    <source>
        <dbReference type="ARBA" id="ARBA00000189"/>
    </source>
</evidence>
<comment type="function">
    <text evidence="2">Removal of H(2)O(2), oxidation of toxic reductants, biosynthesis and degradation of lignin, suberization, auxin catabolism, response to environmental stresses such as wounding, pathogen attack and oxidative stress. These functions might be dependent on each isozyme/isoform in each plant tissue.</text>
</comment>
<evidence type="ECO:0000256" key="17">
    <source>
        <dbReference type="PIRSR" id="PIRSR600823-5"/>
    </source>
</evidence>
<evidence type="ECO:0000256" key="10">
    <source>
        <dbReference type="ARBA" id="ARBA00023004"/>
    </source>
</evidence>
<dbReference type="GO" id="GO:0140825">
    <property type="term" value="F:lactoperoxidase activity"/>
    <property type="evidence" value="ECO:0007669"/>
    <property type="project" value="UniProtKB-EC"/>
</dbReference>
<keyword evidence="7 15" id="KW-0479">Metal-binding</keyword>
<evidence type="ECO:0000256" key="15">
    <source>
        <dbReference type="PIRSR" id="PIRSR600823-3"/>
    </source>
</evidence>
<feature type="active site" description="Proton acceptor" evidence="14">
    <location>
        <position position="79"/>
    </location>
</feature>
<reference evidence="21" key="2">
    <citation type="submission" date="2025-08" db="UniProtKB">
        <authorList>
            <consortium name="RefSeq"/>
        </authorList>
    </citation>
    <scope>IDENTIFICATION</scope>
    <source>
        <tissue evidence="21">Leaf</tissue>
    </source>
</reference>
<dbReference type="CDD" id="cd00693">
    <property type="entry name" value="secretory_peroxidase"/>
    <property type="match status" value="1"/>
</dbReference>
<evidence type="ECO:0000256" key="11">
    <source>
        <dbReference type="ARBA" id="ARBA00023157"/>
    </source>
</evidence>
<evidence type="ECO:0000313" key="21">
    <source>
        <dbReference type="RefSeq" id="XP_020110532.1"/>
    </source>
</evidence>
<feature type="binding site" evidence="15">
    <location>
        <position position="259"/>
    </location>
    <ligand>
        <name>Ca(2+)</name>
        <dbReference type="ChEBI" id="CHEBI:29108"/>
        <label>2</label>
    </ligand>
</feature>
<dbReference type="Proteomes" id="UP000515123">
    <property type="component" value="Linkage group 20"/>
</dbReference>
<dbReference type="GO" id="GO:0046872">
    <property type="term" value="F:metal ion binding"/>
    <property type="evidence" value="ECO:0007669"/>
    <property type="project" value="UniProtKB-UniRule"/>
</dbReference>
<dbReference type="GO" id="GO:0006979">
    <property type="term" value="P:response to oxidative stress"/>
    <property type="evidence" value="ECO:0007669"/>
    <property type="project" value="UniProtKB-UniRule"/>
</dbReference>
<evidence type="ECO:0000256" key="2">
    <source>
        <dbReference type="ARBA" id="ARBA00002322"/>
    </source>
</evidence>
<feature type="binding site" evidence="15">
    <location>
        <position position="83"/>
    </location>
    <ligand>
        <name>Ca(2+)</name>
        <dbReference type="ChEBI" id="CHEBI:29108"/>
        <label>1</label>
    </ligand>
</feature>
<evidence type="ECO:0000256" key="5">
    <source>
        <dbReference type="ARBA" id="ARBA00022559"/>
    </source>
</evidence>
<feature type="disulfide bond" evidence="17">
    <location>
        <begin position="81"/>
        <end position="86"/>
    </location>
</feature>
<keyword evidence="13 18" id="KW-0376">Hydrogen peroxide</keyword>
<keyword evidence="12" id="KW-0873">Pyrrolidone carboxylic acid</keyword>
<keyword evidence="5 18" id="KW-0575">Peroxidase</keyword>
<dbReference type="PRINTS" id="PR00461">
    <property type="entry name" value="PLPEROXIDASE"/>
</dbReference>
<keyword evidence="9 18" id="KW-0560">Oxidoreductase</keyword>
<evidence type="ECO:0000256" key="4">
    <source>
        <dbReference type="ARBA" id="ARBA00012313"/>
    </source>
</evidence>
<dbReference type="InterPro" id="IPR000823">
    <property type="entry name" value="Peroxidase_pln"/>
</dbReference>
<evidence type="ECO:0000256" key="3">
    <source>
        <dbReference type="ARBA" id="ARBA00006873"/>
    </source>
</evidence>
<dbReference type="RefSeq" id="XP_020110532.1">
    <property type="nucleotide sequence ID" value="XM_020254943.1"/>
</dbReference>
<dbReference type="InterPro" id="IPR033905">
    <property type="entry name" value="Secretory_peroxidase"/>
</dbReference>
<name>A0A6P5GRV2_ANACO</name>
<feature type="disulfide bond" evidence="17">
    <location>
        <begin position="130"/>
        <end position="332"/>
    </location>
</feature>
<protein>
    <recommendedName>
        <fullName evidence="4 18">Peroxidase</fullName>
        <ecNumber evidence="4 18">1.11.1.7</ecNumber>
    </recommendedName>
</protein>
<dbReference type="GO" id="GO:0005576">
    <property type="term" value="C:extracellular region"/>
    <property type="evidence" value="ECO:0007669"/>
    <property type="project" value="UniProtKB-SubCell"/>
</dbReference>
<feature type="binding site" evidence="15">
    <location>
        <position position="87"/>
    </location>
    <ligand>
        <name>Ca(2+)</name>
        <dbReference type="ChEBI" id="CHEBI:29108"/>
        <label>1</label>
    </ligand>
</feature>
<organism evidence="20 21">
    <name type="scientific">Ananas comosus</name>
    <name type="common">Pineapple</name>
    <name type="synonym">Ananas ananas</name>
    <dbReference type="NCBI Taxonomy" id="4615"/>
    <lineage>
        <taxon>Eukaryota</taxon>
        <taxon>Viridiplantae</taxon>
        <taxon>Streptophyta</taxon>
        <taxon>Embryophyta</taxon>
        <taxon>Tracheophyta</taxon>
        <taxon>Spermatophyta</taxon>
        <taxon>Magnoliopsida</taxon>
        <taxon>Liliopsida</taxon>
        <taxon>Poales</taxon>
        <taxon>Bromeliaceae</taxon>
        <taxon>Bromelioideae</taxon>
        <taxon>Ananas</taxon>
    </lineage>
</organism>
<dbReference type="Pfam" id="PF00141">
    <property type="entry name" value="peroxidase"/>
    <property type="match status" value="1"/>
</dbReference>
<comment type="cofactor">
    <cofactor evidence="15 18">
        <name>Ca(2+)</name>
        <dbReference type="ChEBI" id="CHEBI:29108"/>
    </cofactor>
    <text evidence="15 18">Binds 2 calcium ions per subunit.</text>
</comment>
<evidence type="ECO:0000256" key="18">
    <source>
        <dbReference type="RuleBase" id="RU362060"/>
    </source>
</evidence>
<feature type="binding site" evidence="15">
    <location>
        <position position="256"/>
    </location>
    <ligand>
        <name>Ca(2+)</name>
        <dbReference type="ChEBI" id="CHEBI:29108"/>
        <label>2</label>
    </ligand>
</feature>
<gene>
    <name evidence="21" type="primary">LOC109725670</name>
</gene>
<keyword evidence="6 18" id="KW-0349">Heme</keyword>
<keyword evidence="10 15" id="KW-0408">Iron</keyword>
<keyword evidence="11 17" id="KW-1015">Disulfide bond</keyword>
<dbReference type="GeneID" id="109725670"/>
<reference evidence="20" key="1">
    <citation type="journal article" date="2015" name="Nat. Genet.">
        <title>The pineapple genome and the evolution of CAM photosynthesis.</title>
        <authorList>
            <person name="Ming R."/>
            <person name="VanBuren R."/>
            <person name="Wai C.M."/>
            <person name="Tang H."/>
            <person name="Schatz M.C."/>
            <person name="Bowers J.E."/>
            <person name="Lyons E."/>
            <person name="Wang M.L."/>
            <person name="Chen J."/>
            <person name="Biggers E."/>
            <person name="Zhang J."/>
            <person name="Huang L."/>
            <person name="Zhang L."/>
            <person name="Miao W."/>
            <person name="Zhang J."/>
            <person name="Ye Z."/>
            <person name="Miao C."/>
            <person name="Lin Z."/>
            <person name="Wang H."/>
            <person name="Zhou H."/>
            <person name="Yim W.C."/>
            <person name="Priest H.D."/>
            <person name="Zheng C."/>
            <person name="Woodhouse M."/>
            <person name="Edger P.P."/>
            <person name="Guyot R."/>
            <person name="Guo H.B."/>
            <person name="Guo H."/>
            <person name="Zheng G."/>
            <person name="Singh R."/>
            <person name="Sharma A."/>
            <person name="Min X."/>
            <person name="Zheng Y."/>
            <person name="Lee H."/>
            <person name="Gurtowski J."/>
            <person name="Sedlazeck F.J."/>
            <person name="Harkess A."/>
            <person name="McKain M.R."/>
            <person name="Liao Z."/>
            <person name="Fang J."/>
            <person name="Liu J."/>
            <person name="Zhang X."/>
            <person name="Zhang Q."/>
            <person name="Hu W."/>
            <person name="Qin Y."/>
            <person name="Wang K."/>
            <person name="Chen L.Y."/>
            <person name="Shirley N."/>
            <person name="Lin Y.R."/>
            <person name="Liu L.Y."/>
            <person name="Hernandez A.G."/>
            <person name="Wright C.L."/>
            <person name="Bulone V."/>
            <person name="Tuskan G.A."/>
            <person name="Heath K."/>
            <person name="Zee F."/>
            <person name="Moore P.H."/>
            <person name="Sunkar R."/>
            <person name="Leebens-Mack J.H."/>
            <person name="Mockler T."/>
            <person name="Bennetzen J.L."/>
            <person name="Freeling M."/>
            <person name="Sankoff D."/>
            <person name="Paterson A.H."/>
            <person name="Zhu X."/>
            <person name="Yang X."/>
            <person name="Smith J.A."/>
            <person name="Cushman J.C."/>
            <person name="Paull R.E."/>
            <person name="Yu Q."/>
        </authorList>
    </citation>
    <scope>NUCLEOTIDE SEQUENCE [LARGE SCALE GENOMIC DNA]</scope>
    <source>
        <strain evidence="20">cv. F153</strain>
    </source>
</reference>
<dbReference type="GO" id="GO:0020037">
    <property type="term" value="F:heme binding"/>
    <property type="evidence" value="ECO:0007669"/>
    <property type="project" value="UniProtKB-UniRule"/>
</dbReference>
<dbReference type="Gramene" id="Aco019704.1.mrna1">
    <property type="protein sequence ID" value="Aco019704.1.mrna1"/>
    <property type="gene ID" value="Aco019704.1.path1"/>
</dbReference>
<evidence type="ECO:0000256" key="9">
    <source>
        <dbReference type="ARBA" id="ARBA00023002"/>
    </source>
</evidence>
<comment type="similarity">
    <text evidence="18">Belongs to the peroxidase family. Classical plant (class III) peroxidase subfamily.</text>
</comment>
<feature type="binding site" evidence="15">
    <location>
        <position position="89"/>
    </location>
    <ligand>
        <name>Ca(2+)</name>
        <dbReference type="ChEBI" id="CHEBI:29108"/>
        <label>1</label>
    </ligand>
</feature>
<evidence type="ECO:0000256" key="6">
    <source>
        <dbReference type="ARBA" id="ARBA00022617"/>
    </source>
</evidence>
<dbReference type="PANTHER" id="PTHR31517:SF17">
    <property type="entry name" value="PEROXIDASE 6"/>
    <property type="match status" value="1"/>
</dbReference>
<evidence type="ECO:0000259" key="19">
    <source>
        <dbReference type="PROSITE" id="PS50873"/>
    </source>
</evidence>
<sequence length="337" mass="35715">MGLKLMSLLCKANILLCALFVEALVSSAAVSDSSNSLDLSSDFYSLSCPNVELLVKETVSSASSFDPTLPGKLLRLLFHDCVVEGCDGSVLIQGNGTERSDPANKSLGGFEVVESAKRLLEVLCPATVSCADILVLAARDAVEIAGGPPVRVPLGRKDGLNSSASNVRPNMVDTSFSLDEMVRLFSSKGLSLDDLVILSGAHTIGLAHCNAFSDRFKEDSKGNLVPIDSSLEESYALDLAKKCKAGASSSVTVSNDPVTASFFDNQYYKNLLDGKGLFQSDSVLISDSRTKGKVETFSENQDSFFDGWGDSFVRLSSVGVKTGDEGEIRVSCSSMNG</sequence>
<dbReference type="PROSITE" id="PS00435">
    <property type="entry name" value="PEROXIDASE_1"/>
    <property type="match status" value="1"/>
</dbReference>
<dbReference type="SUPFAM" id="SSF48113">
    <property type="entry name" value="Heme-dependent peroxidases"/>
    <property type="match status" value="1"/>
</dbReference>
<keyword evidence="8 15" id="KW-0106">Calcium</keyword>
<evidence type="ECO:0000256" key="16">
    <source>
        <dbReference type="PIRSR" id="PIRSR600823-4"/>
    </source>
</evidence>
<feature type="disulfide bond" evidence="17">
    <location>
        <begin position="48"/>
        <end position="124"/>
    </location>
</feature>
<evidence type="ECO:0000313" key="20">
    <source>
        <dbReference type="Proteomes" id="UP000515123"/>
    </source>
</evidence>
<dbReference type="PRINTS" id="PR00458">
    <property type="entry name" value="PEROXIDASE"/>
</dbReference>
<dbReference type="FunFam" id="1.10.420.10:FF:000001">
    <property type="entry name" value="Peroxidase"/>
    <property type="match status" value="1"/>
</dbReference>
<dbReference type="InterPro" id="IPR019793">
    <property type="entry name" value="Peroxidases_heam-ligand_BS"/>
</dbReference>
<feature type="binding site" evidence="15">
    <location>
        <position position="85"/>
    </location>
    <ligand>
        <name>Ca(2+)</name>
        <dbReference type="ChEBI" id="CHEBI:29108"/>
        <label>1</label>
    </ligand>
</feature>
<dbReference type="PANTHER" id="PTHR31517">
    <property type="match status" value="1"/>
</dbReference>
<dbReference type="EC" id="1.11.1.7" evidence="4 18"/>